<dbReference type="Proteomes" id="UP000634136">
    <property type="component" value="Unassembled WGS sequence"/>
</dbReference>
<dbReference type="EMBL" id="JAAIUW010000006">
    <property type="protein sequence ID" value="KAF7825253.1"/>
    <property type="molecule type" value="Genomic_DNA"/>
</dbReference>
<proteinExistence type="predicted"/>
<evidence type="ECO:0000313" key="1">
    <source>
        <dbReference type="EMBL" id="KAF7825253.1"/>
    </source>
</evidence>
<name>A0A834TMP5_9FABA</name>
<evidence type="ECO:0000313" key="2">
    <source>
        <dbReference type="Proteomes" id="UP000634136"/>
    </source>
</evidence>
<gene>
    <name evidence="1" type="ORF">G2W53_016417</name>
</gene>
<organism evidence="1 2">
    <name type="scientific">Senna tora</name>
    <dbReference type="NCBI Taxonomy" id="362788"/>
    <lineage>
        <taxon>Eukaryota</taxon>
        <taxon>Viridiplantae</taxon>
        <taxon>Streptophyta</taxon>
        <taxon>Embryophyta</taxon>
        <taxon>Tracheophyta</taxon>
        <taxon>Spermatophyta</taxon>
        <taxon>Magnoliopsida</taxon>
        <taxon>eudicotyledons</taxon>
        <taxon>Gunneridae</taxon>
        <taxon>Pentapetalae</taxon>
        <taxon>rosids</taxon>
        <taxon>fabids</taxon>
        <taxon>Fabales</taxon>
        <taxon>Fabaceae</taxon>
        <taxon>Caesalpinioideae</taxon>
        <taxon>Cassia clade</taxon>
        <taxon>Senna</taxon>
    </lineage>
</organism>
<protein>
    <submittedName>
        <fullName evidence="1">Uncharacterized protein</fullName>
    </submittedName>
</protein>
<accession>A0A834TMP5</accession>
<keyword evidence="2" id="KW-1185">Reference proteome</keyword>
<sequence>MFEDNYMGSANVPSHSFHKSNLYSWAASTLPPQEGLGLLLNATEKGEIKWDVYNISLSLGPKIYYFNRALVAIPGEVSPFLITPVNWFFTFIMWNHYSQGYISQNYLHLGPLLEEVDDDDILNTSRGFKITSHTERGSKEASLEEPPSST</sequence>
<comment type="caution">
    <text evidence="1">The sequence shown here is derived from an EMBL/GenBank/DDBJ whole genome shotgun (WGS) entry which is preliminary data.</text>
</comment>
<dbReference type="AlphaFoldDB" id="A0A834TMP5"/>
<reference evidence="1" key="1">
    <citation type="submission" date="2020-09" db="EMBL/GenBank/DDBJ databases">
        <title>Genome-Enabled Discovery of Anthraquinone Biosynthesis in Senna tora.</title>
        <authorList>
            <person name="Kang S.-H."/>
            <person name="Pandey R.P."/>
            <person name="Lee C.-M."/>
            <person name="Sim J.-S."/>
            <person name="Jeong J.-T."/>
            <person name="Choi B.-S."/>
            <person name="Jung M."/>
            <person name="Ginzburg D."/>
            <person name="Zhao K."/>
            <person name="Won S.Y."/>
            <person name="Oh T.-J."/>
            <person name="Yu Y."/>
            <person name="Kim N.-H."/>
            <person name="Lee O.R."/>
            <person name="Lee T.-H."/>
            <person name="Bashyal P."/>
            <person name="Kim T.-S."/>
            <person name="Lee W.-H."/>
            <person name="Kawkins C."/>
            <person name="Kim C.-K."/>
            <person name="Kim J.S."/>
            <person name="Ahn B.O."/>
            <person name="Rhee S.Y."/>
            <person name="Sohng J.K."/>
        </authorList>
    </citation>
    <scope>NUCLEOTIDE SEQUENCE</scope>
    <source>
        <tissue evidence="1">Leaf</tissue>
    </source>
</reference>